<keyword evidence="1" id="KW-0732">Signal</keyword>
<proteinExistence type="predicted"/>
<accession>A0A4Q0XZT1</accession>
<evidence type="ECO:0000256" key="1">
    <source>
        <dbReference type="SAM" id="SignalP"/>
    </source>
</evidence>
<dbReference type="STRING" id="877500.GCA_000935065_01174"/>
<dbReference type="Proteomes" id="UP000290191">
    <property type="component" value="Unassembled WGS sequence"/>
</dbReference>
<feature type="chain" id="PRO_5020920940" description="DUF2147 domain-containing protein" evidence="1">
    <location>
        <begin position="18"/>
        <end position="125"/>
    </location>
</feature>
<organism evidence="2 3">
    <name type="scientific">Halarcobacter anaerophilus</name>
    <dbReference type="NCBI Taxonomy" id="877500"/>
    <lineage>
        <taxon>Bacteria</taxon>
        <taxon>Pseudomonadati</taxon>
        <taxon>Campylobacterota</taxon>
        <taxon>Epsilonproteobacteria</taxon>
        <taxon>Campylobacterales</taxon>
        <taxon>Arcobacteraceae</taxon>
        <taxon>Halarcobacter</taxon>
    </lineage>
</organism>
<sequence length="125" mass="14373">MKIIILLLSLLYTQLFAFSSDVKQAFAVAINDEKGKGENIQHIKKTKNDYNGTCFTKIYVRGDFFNQKPRVFIGNSLGHYESSKPVFNKKILIGKILIFKHYGVEQGVLKVYFGKKLFDARVYVK</sequence>
<evidence type="ECO:0008006" key="4">
    <source>
        <dbReference type="Google" id="ProtNLM"/>
    </source>
</evidence>
<dbReference type="RefSeq" id="WP_129082902.1">
    <property type="nucleotide sequence ID" value="NZ_CP041070.1"/>
</dbReference>
<dbReference type="OrthoDB" id="5344177at2"/>
<evidence type="ECO:0000313" key="3">
    <source>
        <dbReference type="Proteomes" id="UP000290191"/>
    </source>
</evidence>
<reference evidence="2 3" key="1">
    <citation type="submission" date="2017-10" db="EMBL/GenBank/DDBJ databases">
        <title>Genomics of the genus Arcobacter.</title>
        <authorList>
            <person name="Perez-Cataluna A."/>
            <person name="Figueras M.J."/>
        </authorList>
    </citation>
    <scope>NUCLEOTIDE SEQUENCE [LARGE SCALE GENOMIC DNA]</scope>
    <source>
        <strain evidence="2 3">DSM 24636</strain>
    </source>
</reference>
<protein>
    <recommendedName>
        <fullName evidence="4">DUF2147 domain-containing protein</fullName>
    </recommendedName>
</protein>
<gene>
    <name evidence="2" type="ORF">CRV06_13625</name>
</gene>
<evidence type="ECO:0000313" key="2">
    <source>
        <dbReference type="EMBL" id="RXJ61461.1"/>
    </source>
</evidence>
<dbReference type="AlphaFoldDB" id="A0A4Q0XZT1"/>
<dbReference type="EMBL" id="PDKO01000015">
    <property type="protein sequence ID" value="RXJ61461.1"/>
    <property type="molecule type" value="Genomic_DNA"/>
</dbReference>
<keyword evidence="3" id="KW-1185">Reference proteome</keyword>
<feature type="signal peptide" evidence="1">
    <location>
        <begin position="1"/>
        <end position="17"/>
    </location>
</feature>
<comment type="caution">
    <text evidence="2">The sequence shown here is derived from an EMBL/GenBank/DDBJ whole genome shotgun (WGS) entry which is preliminary data.</text>
</comment>
<name>A0A4Q0XZT1_9BACT</name>